<sequence>MAEKALAIDYHRISPTTQTRILTLQHGIGNDEIVCTLGPVNRDGAKYHALSYEWGEESKDEPDITVNDRKVQIRRNLFNALRSIRKPTEDLQLWVDAICINQSDVEEKSQQVAMMGETFTKAVGVISWLGPAKDNSDLAMDLMSDADELESKFTSFDKHSHQAKALFSLCHRTYWRRVWIIQELYLAKSYVVWCGAKSILSDNFEKSLAALNGSKSPYDNDKTFMKNPANQHSMARLFRSNPRLNNLRRWLWVCVSSDFQCSREQDFIFALLDISADCKGVKETFKVDYSKSPREVFLELLWQRNLSTWRNGDGDKRRWLNLAEKMKLNIDEDLRGAVSSRFSRLGF</sequence>
<dbReference type="PANTHER" id="PTHR24148:SF77">
    <property type="entry name" value="HETEROKARYON INCOMPATIBILITY DOMAIN-CONTAINING PROTEIN"/>
    <property type="match status" value="1"/>
</dbReference>
<dbReference type="InterPro" id="IPR010730">
    <property type="entry name" value="HET"/>
</dbReference>
<organism evidence="2 3">
    <name type="scientific">Fusarium oxysporum f. sp. rapae</name>
    <dbReference type="NCBI Taxonomy" id="485398"/>
    <lineage>
        <taxon>Eukaryota</taxon>
        <taxon>Fungi</taxon>
        <taxon>Dikarya</taxon>
        <taxon>Ascomycota</taxon>
        <taxon>Pezizomycotina</taxon>
        <taxon>Sordariomycetes</taxon>
        <taxon>Hypocreomycetidae</taxon>
        <taxon>Hypocreales</taxon>
        <taxon>Nectriaceae</taxon>
        <taxon>Fusarium</taxon>
        <taxon>Fusarium oxysporum species complex</taxon>
    </lineage>
</organism>
<dbReference type="Pfam" id="PF06985">
    <property type="entry name" value="HET"/>
    <property type="match status" value="1"/>
</dbReference>
<comment type="caution">
    <text evidence="2">The sequence shown here is derived from an EMBL/GenBank/DDBJ whole genome shotgun (WGS) entry which is preliminary data.</text>
</comment>
<dbReference type="AlphaFoldDB" id="A0A8J5NYX1"/>
<feature type="domain" description="Heterokaryon incompatibility" evidence="1">
    <location>
        <begin position="47"/>
        <end position="183"/>
    </location>
</feature>
<dbReference type="InterPro" id="IPR052895">
    <property type="entry name" value="HetReg/Transcr_Mod"/>
</dbReference>
<dbReference type="Proteomes" id="UP000694050">
    <property type="component" value="Unassembled WGS sequence"/>
</dbReference>
<evidence type="ECO:0000313" key="3">
    <source>
        <dbReference type="Proteomes" id="UP000694050"/>
    </source>
</evidence>
<protein>
    <submittedName>
        <fullName evidence="2">Heterokaryon incompatibility protein 6, OR allele</fullName>
    </submittedName>
</protein>
<reference evidence="2" key="1">
    <citation type="submission" date="2021-04" db="EMBL/GenBank/DDBJ databases">
        <title>First draft genome resource for Brassicaceae pathogens Fusarium oxysporum f. sp. raphani and Fusarium oxysporum f. sp. rapae.</title>
        <authorList>
            <person name="Asai S."/>
        </authorList>
    </citation>
    <scope>NUCLEOTIDE SEQUENCE</scope>
    <source>
        <strain evidence="2">Tf1208</strain>
    </source>
</reference>
<gene>
    <name evidence="2" type="ORF">Forpe1208_v008256</name>
</gene>
<evidence type="ECO:0000313" key="2">
    <source>
        <dbReference type="EMBL" id="KAG7413879.1"/>
    </source>
</evidence>
<name>A0A8J5NYX1_FUSOX</name>
<dbReference type="PANTHER" id="PTHR24148">
    <property type="entry name" value="ANKYRIN REPEAT DOMAIN-CONTAINING PROTEIN 39 HOMOLOG-RELATED"/>
    <property type="match status" value="1"/>
</dbReference>
<evidence type="ECO:0000259" key="1">
    <source>
        <dbReference type="Pfam" id="PF06985"/>
    </source>
</evidence>
<dbReference type="EMBL" id="JAELUQ010000005">
    <property type="protein sequence ID" value="KAG7413879.1"/>
    <property type="molecule type" value="Genomic_DNA"/>
</dbReference>
<proteinExistence type="predicted"/>
<accession>A0A8J5NYX1</accession>